<evidence type="ECO:0000313" key="1">
    <source>
        <dbReference type="EMBL" id="KAF9653357.1"/>
    </source>
</evidence>
<sequence length="126" mass="13678">MNSPPEPGSPSPTTPSSGSPPPDELQLPSIGNTQEPDTDTSRFFNSQSKRSARTGVLRSLKPRKKEDTIISTGGKQERGAPLSATSSWVEGTQRTMKEELVDQGVADQLKRRFGDPFDDSLLKKHG</sequence>
<organism evidence="1 2">
    <name type="scientific">Thelephora ganbajun</name>
    <name type="common">Ganba fungus</name>
    <dbReference type="NCBI Taxonomy" id="370292"/>
    <lineage>
        <taxon>Eukaryota</taxon>
        <taxon>Fungi</taxon>
        <taxon>Dikarya</taxon>
        <taxon>Basidiomycota</taxon>
        <taxon>Agaricomycotina</taxon>
        <taxon>Agaricomycetes</taxon>
        <taxon>Thelephorales</taxon>
        <taxon>Thelephoraceae</taxon>
        <taxon>Thelephora</taxon>
    </lineage>
</organism>
<accession>A0ACB6ZUN4</accession>
<dbReference type="EMBL" id="MU117964">
    <property type="protein sequence ID" value="KAF9653357.1"/>
    <property type="molecule type" value="Genomic_DNA"/>
</dbReference>
<comment type="caution">
    <text evidence="1">The sequence shown here is derived from an EMBL/GenBank/DDBJ whole genome shotgun (WGS) entry which is preliminary data.</text>
</comment>
<proteinExistence type="predicted"/>
<evidence type="ECO:0000313" key="2">
    <source>
        <dbReference type="Proteomes" id="UP000886501"/>
    </source>
</evidence>
<reference evidence="1" key="1">
    <citation type="submission" date="2019-10" db="EMBL/GenBank/DDBJ databases">
        <authorList>
            <consortium name="DOE Joint Genome Institute"/>
            <person name="Kuo A."/>
            <person name="Miyauchi S."/>
            <person name="Kiss E."/>
            <person name="Drula E."/>
            <person name="Kohler A."/>
            <person name="Sanchez-Garcia M."/>
            <person name="Andreopoulos B."/>
            <person name="Barry K.W."/>
            <person name="Bonito G."/>
            <person name="Buee M."/>
            <person name="Carver A."/>
            <person name="Chen C."/>
            <person name="Cichocki N."/>
            <person name="Clum A."/>
            <person name="Culley D."/>
            <person name="Crous P.W."/>
            <person name="Fauchery L."/>
            <person name="Girlanda M."/>
            <person name="Hayes R."/>
            <person name="Keri Z."/>
            <person name="Labutti K."/>
            <person name="Lipzen A."/>
            <person name="Lombard V."/>
            <person name="Magnuson J."/>
            <person name="Maillard F."/>
            <person name="Morin E."/>
            <person name="Murat C."/>
            <person name="Nolan M."/>
            <person name="Ohm R."/>
            <person name="Pangilinan J."/>
            <person name="Pereira M."/>
            <person name="Perotto S."/>
            <person name="Peter M."/>
            <person name="Riley R."/>
            <person name="Sitrit Y."/>
            <person name="Stielow B."/>
            <person name="Szollosi G."/>
            <person name="Zifcakova L."/>
            <person name="Stursova M."/>
            <person name="Spatafora J.W."/>
            <person name="Tedersoo L."/>
            <person name="Vaario L.-M."/>
            <person name="Yamada A."/>
            <person name="Yan M."/>
            <person name="Wang P."/>
            <person name="Xu J."/>
            <person name="Bruns T."/>
            <person name="Baldrian P."/>
            <person name="Vilgalys R."/>
            <person name="Henrissat B."/>
            <person name="Grigoriev I.V."/>
            <person name="Hibbett D."/>
            <person name="Nagy L.G."/>
            <person name="Martin F.M."/>
        </authorList>
    </citation>
    <scope>NUCLEOTIDE SEQUENCE</scope>
    <source>
        <strain evidence="1">P2</strain>
    </source>
</reference>
<dbReference type="Proteomes" id="UP000886501">
    <property type="component" value="Unassembled WGS sequence"/>
</dbReference>
<protein>
    <submittedName>
        <fullName evidence="1">Uncharacterized protein</fullName>
    </submittedName>
</protein>
<reference evidence="1" key="2">
    <citation type="journal article" date="2020" name="Nat. Commun.">
        <title>Large-scale genome sequencing of mycorrhizal fungi provides insights into the early evolution of symbiotic traits.</title>
        <authorList>
            <person name="Miyauchi S."/>
            <person name="Kiss E."/>
            <person name="Kuo A."/>
            <person name="Drula E."/>
            <person name="Kohler A."/>
            <person name="Sanchez-Garcia M."/>
            <person name="Morin E."/>
            <person name="Andreopoulos B."/>
            <person name="Barry K.W."/>
            <person name="Bonito G."/>
            <person name="Buee M."/>
            <person name="Carver A."/>
            <person name="Chen C."/>
            <person name="Cichocki N."/>
            <person name="Clum A."/>
            <person name="Culley D."/>
            <person name="Crous P.W."/>
            <person name="Fauchery L."/>
            <person name="Girlanda M."/>
            <person name="Hayes R.D."/>
            <person name="Keri Z."/>
            <person name="LaButti K."/>
            <person name="Lipzen A."/>
            <person name="Lombard V."/>
            <person name="Magnuson J."/>
            <person name="Maillard F."/>
            <person name="Murat C."/>
            <person name="Nolan M."/>
            <person name="Ohm R.A."/>
            <person name="Pangilinan J."/>
            <person name="Pereira M.F."/>
            <person name="Perotto S."/>
            <person name="Peter M."/>
            <person name="Pfister S."/>
            <person name="Riley R."/>
            <person name="Sitrit Y."/>
            <person name="Stielow J.B."/>
            <person name="Szollosi G."/>
            <person name="Zifcakova L."/>
            <person name="Stursova M."/>
            <person name="Spatafora J.W."/>
            <person name="Tedersoo L."/>
            <person name="Vaario L.M."/>
            <person name="Yamada A."/>
            <person name="Yan M."/>
            <person name="Wang P."/>
            <person name="Xu J."/>
            <person name="Bruns T."/>
            <person name="Baldrian P."/>
            <person name="Vilgalys R."/>
            <person name="Dunand C."/>
            <person name="Henrissat B."/>
            <person name="Grigoriev I.V."/>
            <person name="Hibbett D."/>
            <person name="Nagy L.G."/>
            <person name="Martin F.M."/>
        </authorList>
    </citation>
    <scope>NUCLEOTIDE SEQUENCE</scope>
    <source>
        <strain evidence="1">P2</strain>
    </source>
</reference>
<name>A0ACB6ZUN4_THEGA</name>
<keyword evidence="2" id="KW-1185">Reference proteome</keyword>
<gene>
    <name evidence="1" type="ORF">BDM02DRAFT_3107974</name>
</gene>